<evidence type="ECO:0000256" key="1">
    <source>
        <dbReference type="ARBA" id="ARBA00022670"/>
    </source>
</evidence>
<dbReference type="Gene3D" id="3.40.50.720">
    <property type="entry name" value="NAD(P)-binding Rossmann-like Domain"/>
    <property type="match status" value="1"/>
</dbReference>
<keyword evidence="4" id="KW-0862">Zinc</keyword>
<feature type="domain" description="THIF-type NAD/FAD binding fold" evidence="6">
    <location>
        <begin position="643"/>
        <end position="802"/>
    </location>
</feature>
<dbReference type="PANTHER" id="PTHR43267:SF3">
    <property type="entry name" value="THIF PROTEIN"/>
    <property type="match status" value="1"/>
</dbReference>
<evidence type="ECO:0000313" key="9">
    <source>
        <dbReference type="Proteomes" id="UP001159428"/>
    </source>
</evidence>
<dbReference type="GO" id="GO:0008641">
    <property type="term" value="F:ubiquitin-like modifier activating enzyme activity"/>
    <property type="evidence" value="ECO:0007669"/>
    <property type="project" value="InterPro"/>
</dbReference>
<dbReference type="Gene3D" id="3.40.140.10">
    <property type="entry name" value="Cytidine Deaminase, domain 2"/>
    <property type="match status" value="2"/>
</dbReference>
<accession>A0AAU9WIH3</accession>
<dbReference type="GO" id="GO:0061504">
    <property type="term" value="P:cyclic threonylcarbamoyladenosine biosynthetic process"/>
    <property type="evidence" value="ECO:0007669"/>
    <property type="project" value="TreeGrafter"/>
</dbReference>
<evidence type="ECO:0000313" key="8">
    <source>
        <dbReference type="EMBL" id="CAH3114008.1"/>
    </source>
</evidence>
<dbReference type="InterPro" id="IPR035985">
    <property type="entry name" value="Ubiquitin-activating_enz"/>
</dbReference>
<dbReference type="InterPro" id="IPR000594">
    <property type="entry name" value="ThiF_NAD_FAD-bd"/>
</dbReference>
<dbReference type="GO" id="GO:0006508">
    <property type="term" value="P:proteolysis"/>
    <property type="evidence" value="ECO:0007669"/>
    <property type="project" value="UniProtKB-KW"/>
</dbReference>
<keyword evidence="1" id="KW-0645">Protease</keyword>
<keyword evidence="3" id="KW-0378">Hydrolase</keyword>
<evidence type="ECO:0008006" key="10">
    <source>
        <dbReference type="Google" id="ProtNLM"/>
    </source>
</evidence>
<dbReference type="EMBL" id="CALNXJ010000014">
    <property type="protein sequence ID" value="CAH3114008.1"/>
    <property type="molecule type" value="Genomic_DNA"/>
</dbReference>
<dbReference type="AlphaFoldDB" id="A0AAU9WIH3"/>
<feature type="domain" description="JAB" evidence="7">
    <location>
        <begin position="16"/>
        <end position="124"/>
    </location>
</feature>
<keyword evidence="2" id="KW-0479">Metal-binding</keyword>
<dbReference type="InterPro" id="IPR028090">
    <property type="entry name" value="JAB_dom_prok"/>
</dbReference>
<name>A0AAU9WIH3_9CNID</name>
<dbReference type="Pfam" id="PF14464">
    <property type="entry name" value="Prok-JAB"/>
    <property type="match status" value="1"/>
</dbReference>
<gene>
    <name evidence="8" type="ORF">PMEA_00005995</name>
</gene>
<dbReference type="GO" id="GO:0046872">
    <property type="term" value="F:metal ion binding"/>
    <property type="evidence" value="ECO:0007669"/>
    <property type="project" value="UniProtKB-KW"/>
</dbReference>
<evidence type="ECO:0000256" key="2">
    <source>
        <dbReference type="ARBA" id="ARBA00022723"/>
    </source>
</evidence>
<dbReference type="GO" id="GO:0061503">
    <property type="term" value="F:tRNA threonylcarbamoyladenosine dehydratase"/>
    <property type="evidence" value="ECO:0007669"/>
    <property type="project" value="TreeGrafter"/>
</dbReference>
<dbReference type="SUPFAM" id="SSF69572">
    <property type="entry name" value="Activating enzymes of the ubiquitin-like proteins"/>
    <property type="match status" value="1"/>
</dbReference>
<organism evidence="8 9">
    <name type="scientific">Pocillopora meandrina</name>
    <dbReference type="NCBI Taxonomy" id="46732"/>
    <lineage>
        <taxon>Eukaryota</taxon>
        <taxon>Metazoa</taxon>
        <taxon>Cnidaria</taxon>
        <taxon>Anthozoa</taxon>
        <taxon>Hexacorallia</taxon>
        <taxon>Scleractinia</taxon>
        <taxon>Astrocoeniina</taxon>
        <taxon>Pocilloporidae</taxon>
        <taxon>Pocillopora</taxon>
    </lineage>
</organism>
<evidence type="ECO:0000256" key="5">
    <source>
        <dbReference type="ARBA" id="ARBA00023049"/>
    </source>
</evidence>
<reference evidence="8 9" key="1">
    <citation type="submission" date="2022-05" db="EMBL/GenBank/DDBJ databases">
        <authorList>
            <consortium name="Genoscope - CEA"/>
            <person name="William W."/>
        </authorList>
    </citation>
    <scope>NUCLEOTIDE SEQUENCE [LARGE SCALE GENOMIC DNA]</scope>
</reference>
<evidence type="ECO:0000259" key="6">
    <source>
        <dbReference type="Pfam" id="PF00899"/>
    </source>
</evidence>
<evidence type="ECO:0000259" key="7">
    <source>
        <dbReference type="Pfam" id="PF14464"/>
    </source>
</evidence>
<proteinExistence type="predicted"/>
<evidence type="ECO:0000256" key="4">
    <source>
        <dbReference type="ARBA" id="ARBA00022833"/>
    </source>
</evidence>
<dbReference type="GO" id="GO:0008237">
    <property type="term" value="F:metallopeptidase activity"/>
    <property type="evidence" value="ECO:0007669"/>
    <property type="project" value="UniProtKB-KW"/>
</dbReference>
<keyword evidence="9" id="KW-1185">Reference proteome</keyword>
<evidence type="ECO:0000256" key="3">
    <source>
        <dbReference type="ARBA" id="ARBA00022801"/>
    </source>
</evidence>
<dbReference type="Pfam" id="PF00899">
    <property type="entry name" value="ThiF"/>
    <property type="match status" value="1"/>
</dbReference>
<dbReference type="PANTHER" id="PTHR43267">
    <property type="entry name" value="TRNA THREONYLCARBAMOYLADENOSINE DEHYDRATASE"/>
    <property type="match status" value="1"/>
</dbReference>
<dbReference type="InterPro" id="IPR045886">
    <property type="entry name" value="ThiF/MoeB/HesA"/>
</dbReference>
<comment type="caution">
    <text evidence="8">The sequence shown here is derived from an EMBL/GenBank/DDBJ whole genome shotgun (WGS) entry which is preliminary data.</text>
</comment>
<sequence>MSSQGEFRVAIYASEYKQICAWVLKERSLETGGDLFGLWNNDHTAVIQLVLGPGKHCQRTSSSFYQDVRYLEKVGSHLTSKEGLCHIGEWHSHHTIGLKRPSGGDERTVWTNMPKYGLSRFLLFIANIENRDLSASAGCFLFEFEKNTNKRKPVRQGKFVLLKNESPFRSRCHDVLAEDAECLNQEEKVGLLELSKKAISVPKERPVVTQRQPFDEERGGGNEDGRLSILYEIRRRYHRGYSPLFAGHARLTLREILISQRILVALFRFHEMFCRSDTILPETDKEFTVAIYVSEYKQICAWVFKNQDLETGGDLFGLWYDDYTAVVQFVLGPGTNCQRTTTSFFQDVEYLEKVGSHLTGKEGLCHIGEWHSHHKIGLKQPSNGDKRTVWTNMPKYGLSRFLLFIANFETHESTYDSVSVGCFLFKESKTSHRKLFSGRFKLLPTESPFRSKCVRNPSLIEGAEGLNENKEINSLDEVVTGSSEMKEDGERPFMVRDESKNLTAKQYPAESLNEICFLQPNFTDLLRDKEAVKKRFSVTVFDDCDTIHVRVESNNKDEPEKRVAFKIFRELPSCEEVQKIASDLVSTLPALEEPQIAILVSEDDHVRACVRPKSTDPLEQAAVLRQPRKSQLYSRSRGILESKLLEERKVAVVGLGSGGSHVAIELAKAGVGKFVLVDYDRIELHNIIRHVCGLSDLGRLKTNVMRDHILDKNPFAEVEIHNTNINSLEEAREILKGCDVIIAATDNIRSRLNINTLSIELGITSLYGKCAVRAAGGEVLRVRPKAGPCFSCIYADAAMEASAEEMSSFRQAREANPPYIGDDEVKATIQVGLSSDIIPVANMLVKLALVELCRGKDSALATLENDLEAPYYMWANRREQQYAGYPPEGFHRFDQPGILRWYPMTSERKPDCKTCQDMGASAENKDEEVKGEDGVTNAVKSEVVASRLKVIAKGGDVGKKEKLVFDLQTGKLIVESEPDSSGDRQVIEGMASSGWFA</sequence>
<protein>
    <recommendedName>
        <fullName evidence="10">THIF-type NAD/FAD binding fold domain-containing protein</fullName>
    </recommendedName>
</protein>
<keyword evidence="5" id="KW-0482">Metalloprotease</keyword>
<dbReference type="Proteomes" id="UP001159428">
    <property type="component" value="Unassembled WGS sequence"/>
</dbReference>